<dbReference type="Gene3D" id="1.20.1280.50">
    <property type="match status" value="1"/>
</dbReference>
<dbReference type="Proteomes" id="UP000683000">
    <property type="component" value="Unassembled WGS sequence"/>
</dbReference>
<dbReference type="OrthoDB" id="3365698at2759"/>
<reference evidence="1" key="1">
    <citation type="submission" date="2021-03" db="EMBL/GenBank/DDBJ databases">
        <title>Evolutionary innovations through gain and loss of genes in the ectomycorrhizal Boletales.</title>
        <authorList>
            <person name="Wu G."/>
            <person name="Miyauchi S."/>
            <person name="Morin E."/>
            <person name="Yang Z.-L."/>
            <person name="Xu J."/>
            <person name="Martin F.M."/>
        </authorList>
    </citation>
    <scope>NUCLEOTIDE SEQUENCE</scope>
    <source>
        <strain evidence="1">BR01</strain>
    </source>
</reference>
<evidence type="ECO:0008006" key="3">
    <source>
        <dbReference type="Google" id="ProtNLM"/>
    </source>
</evidence>
<dbReference type="AlphaFoldDB" id="A0A8I3AA60"/>
<keyword evidence="2" id="KW-1185">Reference proteome</keyword>
<dbReference type="InterPro" id="IPR036047">
    <property type="entry name" value="F-box-like_dom_sf"/>
</dbReference>
<organism evidence="1 2">
    <name type="scientific">Boletus reticuloceps</name>
    <dbReference type="NCBI Taxonomy" id="495285"/>
    <lineage>
        <taxon>Eukaryota</taxon>
        <taxon>Fungi</taxon>
        <taxon>Dikarya</taxon>
        <taxon>Basidiomycota</taxon>
        <taxon>Agaricomycotina</taxon>
        <taxon>Agaricomycetes</taxon>
        <taxon>Agaricomycetidae</taxon>
        <taxon>Boletales</taxon>
        <taxon>Boletineae</taxon>
        <taxon>Boletaceae</taxon>
        <taxon>Boletoideae</taxon>
        <taxon>Boletus</taxon>
    </lineage>
</organism>
<dbReference type="EMBL" id="JAGFBS010000009">
    <property type="protein sequence ID" value="KAG6377596.1"/>
    <property type="molecule type" value="Genomic_DNA"/>
</dbReference>
<evidence type="ECO:0000313" key="2">
    <source>
        <dbReference type="Proteomes" id="UP000683000"/>
    </source>
</evidence>
<comment type="caution">
    <text evidence="1">The sequence shown here is derived from an EMBL/GenBank/DDBJ whole genome shotgun (WGS) entry which is preliminary data.</text>
</comment>
<protein>
    <recommendedName>
        <fullName evidence="3">F-box domain-containing protein</fullName>
    </recommendedName>
</protein>
<accession>A0A8I3AA60</accession>
<proteinExistence type="predicted"/>
<sequence>MDILQKIHDQLDEYLFQTDSLLPADLDTPFSKFSTINAVPAAEDILLIDAIVSERNTHISTLVLQMANVDSAIRKLAAIQAKLEQDSAHVRGSLLAHRALTSPARRIPPEVLGEVFYHCLSKTPYITPRDVESPMMLTRVCRHWRDVALSTPHLWSSLSIYLQKTTCEDYRRGCASWSARAKSIPLTIRVLNDINMVAADPILVSSVIRWLQPLIAQSSDLWWHGPSLPSLFVPERETNLPIQRLHITTQRDAPSIYFPGTAKRLCSVSLQCFNYDLQSLDAINLPWDNLVELNMHFALFSSALFVQLLTRCGRLRTIVVSCLSADEDQRGALRAFAPGSITHPWLRRIEIKVIRAGLNAIFDALTLPALEELDVCFCYRERDAWPHAAFMEMLGRSRCALKRLTVRSNKTAVPYFGEYMKAMPGLTVFTSAPDPLSG</sequence>
<name>A0A8I3AA60_9AGAM</name>
<evidence type="ECO:0000313" key="1">
    <source>
        <dbReference type="EMBL" id="KAG6377596.1"/>
    </source>
</evidence>
<gene>
    <name evidence="1" type="ORF">JVT61DRAFT_15414</name>
</gene>
<dbReference type="SUPFAM" id="SSF81383">
    <property type="entry name" value="F-box domain"/>
    <property type="match status" value="1"/>
</dbReference>